<protein>
    <recommendedName>
        <fullName evidence="4">Integral membrane protein</fullName>
    </recommendedName>
</protein>
<reference evidence="2 3" key="1">
    <citation type="submission" date="2016-01" db="EMBL/GenBank/DDBJ databases">
        <title>Draft genome sequence of Clavibacter michiganensis subsp. tessellarius DOAB 609.</title>
        <authorList>
            <person name="Tambong J.T."/>
        </authorList>
    </citation>
    <scope>NUCLEOTIDE SEQUENCE [LARGE SCALE GENOMIC DNA]</scope>
    <source>
        <strain evidence="2 3">DOAB 609</strain>
    </source>
</reference>
<sequence length="155" mass="16311">MSNRTTARASRPRRELRAAAVLLLVQGALMEGLVAVGLVVLLALGIPQATITDHADVFALAYLRENLYPMMAMSGIFAALRITAGVGLWRDRLWGLALAAILCVVTLVLMVFLLPAGILDGVLSGTALVLLLHARLGRDADGSPRPALPGAAPPR</sequence>
<accession>A0A154UZH0</accession>
<evidence type="ECO:0000256" key="1">
    <source>
        <dbReference type="SAM" id="Phobius"/>
    </source>
</evidence>
<feature type="transmembrane region" description="Helical" evidence="1">
    <location>
        <begin position="66"/>
        <end position="86"/>
    </location>
</feature>
<dbReference type="AlphaFoldDB" id="A0A154UZH0"/>
<name>A0A154UZH0_9MICO</name>
<dbReference type="STRING" id="31965.AWH51_13125"/>
<feature type="transmembrane region" description="Helical" evidence="1">
    <location>
        <begin position="21"/>
        <end position="46"/>
    </location>
</feature>
<dbReference type="RefSeq" id="WP_063072162.1">
    <property type="nucleotide sequence ID" value="NZ_LQXA01000042.1"/>
</dbReference>
<gene>
    <name evidence="2" type="ORF">AWH51_13125</name>
</gene>
<evidence type="ECO:0000313" key="3">
    <source>
        <dbReference type="Proteomes" id="UP000076218"/>
    </source>
</evidence>
<evidence type="ECO:0008006" key="4">
    <source>
        <dbReference type="Google" id="ProtNLM"/>
    </source>
</evidence>
<keyword evidence="1" id="KW-0812">Transmembrane</keyword>
<proteinExistence type="predicted"/>
<dbReference type="Proteomes" id="UP000076218">
    <property type="component" value="Unassembled WGS sequence"/>
</dbReference>
<organism evidence="2 3">
    <name type="scientific">Clavibacter tessellarius</name>
    <dbReference type="NCBI Taxonomy" id="31965"/>
    <lineage>
        <taxon>Bacteria</taxon>
        <taxon>Bacillati</taxon>
        <taxon>Actinomycetota</taxon>
        <taxon>Actinomycetes</taxon>
        <taxon>Micrococcales</taxon>
        <taxon>Microbacteriaceae</taxon>
        <taxon>Clavibacter</taxon>
    </lineage>
</organism>
<comment type="caution">
    <text evidence="2">The sequence shown here is derived from an EMBL/GenBank/DDBJ whole genome shotgun (WGS) entry which is preliminary data.</text>
</comment>
<evidence type="ECO:0000313" key="2">
    <source>
        <dbReference type="EMBL" id="KZC94457.1"/>
    </source>
</evidence>
<dbReference type="EMBL" id="LQXA01000042">
    <property type="protein sequence ID" value="KZC94457.1"/>
    <property type="molecule type" value="Genomic_DNA"/>
</dbReference>
<keyword evidence="1" id="KW-1133">Transmembrane helix</keyword>
<keyword evidence="1" id="KW-0472">Membrane</keyword>
<feature type="transmembrane region" description="Helical" evidence="1">
    <location>
        <begin position="93"/>
        <end position="112"/>
    </location>
</feature>